<feature type="compositionally biased region" description="Basic residues" evidence="12">
    <location>
        <begin position="125"/>
        <end position="135"/>
    </location>
</feature>
<accession>A0A1S3ZUI3</accession>
<keyword evidence="7" id="KW-0804">Transcription</keyword>
<evidence type="ECO:0000256" key="10">
    <source>
        <dbReference type="RuleBase" id="RU000682"/>
    </source>
</evidence>
<feature type="coiled-coil region" evidence="11">
    <location>
        <begin position="179"/>
        <end position="211"/>
    </location>
</feature>
<protein>
    <submittedName>
        <fullName evidence="16">Homeobox-leucine zipper protein HDG1 isoform X1</fullName>
    </submittedName>
</protein>
<dbReference type="KEGG" id="nta:107790624"/>
<dbReference type="PROSITE" id="PS50071">
    <property type="entry name" value="HOMEOBOX_2"/>
    <property type="match status" value="1"/>
</dbReference>
<dbReference type="CDD" id="cd08875">
    <property type="entry name" value="START_ArGLABRA2_like"/>
    <property type="match status" value="1"/>
</dbReference>
<dbReference type="RefSeq" id="XP_016468061.1">
    <property type="nucleotide sequence ID" value="XM_016612575.1"/>
</dbReference>
<name>A0A1S3ZUI3_TOBAC</name>
<keyword evidence="4 11" id="KW-0175">Coiled coil</keyword>
<dbReference type="SMR" id="A0A1S3ZUI3"/>
<organism evidence="15 16">
    <name type="scientific">Nicotiana tabacum</name>
    <name type="common">Common tobacco</name>
    <dbReference type="NCBI Taxonomy" id="4097"/>
    <lineage>
        <taxon>Eukaryota</taxon>
        <taxon>Viridiplantae</taxon>
        <taxon>Streptophyta</taxon>
        <taxon>Embryophyta</taxon>
        <taxon>Tracheophyta</taxon>
        <taxon>Spermatophyta</taxon>
        <taxon>Magnoliopsida</taxon>
        <taxon>eudicotyledons</taxon>
        <taxon>Gunneridae</taxon>
        <taxon>Pentapetalae</taxon>
        <taxon>asterids</taxon>
        <taxon>lamiids</taxon>
        <taxon>Solanales</taxon>
        <taxon>Solanaceae</taxon>
        <taxon>Nicotianoideae</taxon>
        <taxon>Nicotianeae</taxon>
        <taxon>Nicotiana</taxon>
    </lineage>
</organism>
<dbReference type="OrthoDB" id="6159439at2759"/>
<evidence type="ECO:0000256" key="6">
    <source>
        <dbReference type="ARBA" id="ARBA00023155"/>
    </source>
</evidence>
<proteinExistence type="inferred from homology"/>
<evidence type="ECO:0000256" key="3">
    <source>
        <dbReference type="ARBA" id="ARBA00023015"/>
    </source>
</evidence>
<evidence type="ECO:0000256" key="8">
    <source>
        <dbReference type="ARBA" id="ARBA00023242"/>
    </source>
</evidence>
<dbReference type="RefSeq" id="XP_016468061.1">
    <property type="nucleotide sequence ID" value="XM_016612575.2"/>
</dbReference>
<evidence type="ECO:0000256" key="4">
    <source>
        <dbReference type="ARBA" id="ARBA00023054"/>
    </source>
</evidence>
<dbReference type="InterPro" id="IPR057993">
    <property type="entry name" value="HD-Zip_IV_C"/>
</dbReference>
<sequence>MSFGGFIGSSSSGGNGGGDGGSGVSRVVADSPYNNTMPPAATIAHQSQQLVTSPLTQPMFNSSPLSLALKPKMEGIGDMGLIGENFDAVAMGRSSREDEYESRSGSDNLDGGASGDDQDTPLGKSSRKKKYHRHTPYQIQQLEAAFKENPHPDEKARLELGKRLTLESRQVKFWFQNRRTQMKTQLERHENAILKQENDKLRIENIAMKEAMRSPMCGHCGGQAILGEIHIEEHHLRIENARLRDELNRICVLANKFLGRPLGSFPGTMPPGMANSGLELAVGRNGFGAMNSVDTALPMGLDFGNGLSSPLTMMSPRPTPSMSNTDVSFDKSMLMELAFAAMNELLKLAEIGDPLWFRNFDGSGEALNLEDYARSFPPCIGMKPSNFTTEATKATGTVMINCLALVETLMDTSRWVEMFSSIVGRTSTIDVISSSSTSGSRNGNLQLIQAEFQVLSALVPVRQVKFLRFCKQHAEGVWAVVDVSIDAIQEGSQPREAGNCRRLPSGCIVQDLPNGYSKVIWIEHMEYDENTIHNFYRPFIRSGRGFGAQRWIATLQRQCECLAVITSSAVPSGDSAAVVSPSGRRSIAMLARRITRNFCGGVCATFYKWEPIQTGTAEDTKLMMRKSIGEPGEPPGIVLSATRTIWLPVTHQRLFDFLRNEQTRSQWDVLSHGGPMHQIVHIAKGQDLGNSISLFRANAAASDANQNSMLILQDSCTDVSGSIVAYAAVDTAEMNVVMSGGDSSCVAFLPSGFAIVPDCFQNSNNGMLEKEDNGGSSNGSLLTLGFQILVNSLPAAKLTMESVDTVNALISRTLQGIKTAFQCN</sequence>
<dbReference type="InterPro" id="IPR009057">
    <property type="entry name" value="Homeodomain-like_sf"/>
</dbReference>
<keyword evidence="3" id="KW-0805">Transcription regulation</keyword>
<comment type="similarity">
    <text evidence="2">Belongs to the HD-ZIP homeobox family. Class IV subfamily.</text>
</comment>
<dbReference type="PANTHER" id="PTHR45654:SF108">
    <property type="entry name" value="HOMEOBOX-LEUCINE ZIPPER PROTEIN HDG1-LIKE ISOFORM X1"/>
    <property type="match status" value="1"/>
</dbReference>
<dbReference type="GeneID" id="107790624"/>
<feature type="compositionally biased region" description="Basic and acidic residues" evidence="12">
    <location>
        <begin position="94"/>
        <end position="104"/>
    </location>
</feature>
<evidence type="ECO:0000313" key="15">
    <source>
        <dbReference type="Proteomes" id="UP000790787"/>
    </source>
</evidence>
<dbReference type="PROSITE" id="PS50848">
    <property type="entry name" value="START"/>
    <property type="match status" value="1"/>
</dbReference>
<keyword evidence="5 9" id="KW-0238">DNA-binding</keyword>
<evidence type="ECO:0000256" key="7">
    <source>
        <dbReference type="ARBA" id="ARBA00023163"/>
    </source>
</evidence>
<dbReference type="Proteomes" id="UP000790787">
    <property type="component" value="Chromosome 6"/>
</dbReference>
<gene>
    <name evidence="16" type="primary">LOC107790624</name>
</gene>
<feature type="DNA-binding region" description="Homeobox" evidence="9">
    <location>
        <begin position="127"/>
        <end position="186"/>
    </location>
</feature>
<dbReference type="InterPro" id="IPR042160">
    <property type="entry name" value="HD-Zip_IV"/>
</dbReference>
<evidence type="ECO:0000313" key="16">
    <source>
        <dbReference type="RefSeq" id="XP_016468061.1"/>
    </source>
</evidence>
<dbReference type="GO" id="GO:0003677">
    <property type="term" value="F:DNA binding"/>
    <property type="evidence" value="ECO:0007669"/>
    <property type="project" value="UniProtKB-UniRule"/>
</dbReference>
<feature type="compositionally biased region" description="Gly residues" evidence="12">
    <location>
        <begin position="1"/>
        <end position="23"/>
    </location>
</feature>
<keyword evidence="15" id="KW-1185">Reference proteome</keyword>
<dbReference type="Pfam" id="PF01852">
    <property type="entry name" value="START"/>
    <property type="match status" value="1"/>
</dbReference>
<dbReference type="CDD" id="cd00086">
    <property type="entry name" value="homeodomain"/>
    <property type="match status" value="1"/>
</dbReference>
<dbReference type="FunFam" id="1.10.10.60:FF:000229">
    <property type="entry name" value="Homeobox-leucine zipper protein HDG1"/>
    <property type="match status" value="1"/>
</dbReference>
<dbReference type="Pfam" id="PF25797">
    <property type="entry name" value="PDF2_C"/>
    <property type="match status" value="1"/>
</dbReference>
<feature type="region of interest" description="Disordered" evidence="12">
    <location>
        <begin position="1"/>
        <end position="33"/>
    </location>
</feature>
<keyword evidence="6 9" id="KW-0371">Homeobox</keyword>
<evidence type="ECO:0000256" key="12">
    <source>
        <dbReference type="SAM" id="MobiDB-lite"/>
    </source>
</evidence>
<evidence type="ECO:0000256" key="2">
    <source>
        <dbReference type="ARBA" id="ARBA00006789"/>
    </source>
</evidence>
<dbReference type="InterPro" id="IPR002913">
    <property type="entry name" value="START_lipid-bd_dom"/>
</dbReference>
<evidence type="ECO:0000256" key="1">
    <source>
        <dbReference type="ARBA" id="ARBA00004123"/>
    </source>
</evidence>
<dbReference type="PaxDb" id="4097-A0A1S3ZUI3"/>
<dbReference type="GO" id="GO:0005634">
    <property type="term" value="C:nucleus"/>
    <property type="evidence" value="ECO:0007669"/>
    <property type="project" value="UniProtKB-SubCell"/>
</dbReference>
<evidence type="ECO:0000259" key="14">
    <source>
        <dbReference type="PROSITE" id="PS50848"/>
    </source>
</evidence>
<dbReference type="AlphaFoldDB" id="A0A1S3ZUI3"/>
<comment type="subcellular location">
    <subcellularLocation>
        <location evidence="1 9 10">Nucleus</location>
    </subcellularLocation>
</comment>
<evidence type="ECO:0000256" key="9">
    <source>
        <dbReference type="PROSITE-ProRule" id="PRU00108"/>
    </source>
</evidence>
<dbReference type="PANTHER" id="PTHR45654">
    <property type="entry name" value="HOMEOBOX-LEUCINE ZIPPER PROTEIN MERISTEM L1"/>
    <property type="match status" value="1"/>
</dbReference>
<feature type="region of interest" description="Disordered" evidence="12">
    <location>
        <begin position="92"/>
        <end position="135"/>
    </location>
</feature>
<dbReference type="SMART" id="SM00389">
    <property type="entry name" value="HOX"/>
    <property type="match status" value="1"/>
</dbReference>
<dbReference type="SUPFAM" id="SSF46689">
    <property type="entry name" value="Homeodomain-like"/>
    <property type="match status" value="1"/>
</dbReference>
<feature type="domain" description="Homeobox" evidence="13">
    <location>
        <begin position="125"/>
        <end position="185"/>
    </location>
</feature>
<dbReference type="GO" id="GO:0008289">
    <property type="term" value="F:lipid binding"/>
    <property type="evidence" value="ECO:0007669"/>
    <property type="project" value="InterPro"/>
</dbReference>
<dbReference type="Pfam" id="PF00046">
    <property type="entry name" value="Homeodomain"/>
    <property type="match status" value="1"/>
</dbReference>
<dbReference type="SMART" id="SM00234">
    <property type="entry name" value="START"/>
    <property type="match status" value="1"/>
</dbReference>
<dbReference type="InterPro" id="IPR001356">
    <property type="entry name" value="HD"/>
</dbReference>
<dbReference type="Gene3D" id="1.10.10.60">
    <property type="entry name" value="Homeodomain-like"/>
    <property type="match status" value="1"/>
</dbReference>
<reference evidence="16" key="2">
    <citation type="submission" date="2025-08" db="UniProtKB">
        <authorList>
            <consortium name="RefSeq"/>
        </authorList>
    </citation>
    <scope>IDENTIFICATION</scope>
    <source>
        <tissue evidence="16">Leaf</tissue>
    </source>
</reference>
<feature type="domain" description="START" evidence="14">
    <location>
        <begin position="327"/>
        <end position="564"/>
    </location>
</feature>
<dbReference type="STRING" id="4097.A0A1S3ZUI3"/>
<evidence type="ECO:0000256" key="11">
    <source>
        <dbReference type="SAM" id="Coils"/>
    </source>
</evidence>
<dbReference type="SUPFAM" id="SSF55961">
    <property type="entry name" value="Bet v1-like"/>
    <property type="match status" value="2"/>
</dbReference>
<keyword evidence="8 9" id="KW-0539">Nucleus</keyword>
<evidence type="ECO:0000256" key="5">
    <source>
        <dbReference type="ARBA" id="ARBA00023125"/>
    </source>
</evidence>
<evidence type="ECO:0000259" key="13">
    <source>
        <dbReference type="PROSITE" id="PS50071"/>
    </source>
</evidence>
<reference evidence="15" key="1">
    <citation type="journal article" date="2014" name="Nat. Commun.">
        <title>The tobacco genome sequence and its comparison with those of tomato and potato.</title>
        <authorList>
            <person name="Sierro N."/>
            <person name="Battey J.N."/>
            <person name="Ouadi S."/>
            <person name="Bakaher N."/>
            <person name="Bovet L."/>
            <person name="Willig A."/>
            <person name="Goepfert S."/>
            <person name="Peitsch M.C."/>
            <person name="Ivanov N.V."/>
        </authorList>
    </citation>
    <scope>NUCLEOTIDE SEQUENCE [LARGE SCALE GENOMIC DNA]</scope>
</reference>